<name>A0A382N7Y2_9ZZZZ</name>
<proteinExistence type="predicted"/>
<dbReference type="AlphaFoldDB" id="A0A382N7Y2"/>
<dbReference type="EMBL" id="UINC01098617">
    <property type="protein sequence ID" value="SVC57279.1"/>
    <property type="molecule type" value="Genomic_DNA"/>
</dbReference>
<sequence>MSNKYPIGFQIPEHNLKLAIVFVAAACQRTIL</sequence>
<reference evidence="1" key="1">
    <citation type="submission" date="2018-05" db="EMBL/GenBank/DDBJ databases">
        <authorList>
            <person name="Lanie J.A."/>
            <person name="Ng W.-L."/>
            <person name="Kazmierczak K.M."/>
            <person name="Andrzejewski T.M."/>
            <person name="Davidsen T.M."/>
            <person name="Wayne K.J."/>
            <person name="Tettelin H."/>
            <person name="Glass J.I."/>
            <person name="Rusch D."/>
            <person name="Podicherti R."/>
            <person name="Tsui H.-C.T."/>
            <person name="Winkler M.E."/>
        </authorList>
    </citation>
    <scope>NUCLEOTIDE SEQUENCE</scope>
</reference>
<gene>
    <name evidence="1" type="ORF">METZ01_LOCUS310133</name>
</gene>
<protein>
    <submittedName>
        <fullName evidence="1">Uncharacterized protein</fullName>
    </submittedName>
</protein>
<accession>A0A382N7Y2</accession>
<organism evidence="1">
    <name type="scientific">marine metagenome</name>
    <dbReference type="NCBI Taxonomy" id="408172"/>
    <lineage>
        <taxon>unclassified sequences</taxon>
        <taxon>metagenomes</taxon>
        <taxon>ecological metagenomes</taxon>
    </lineage>
</organism>
<evidence type="ECO:0000313" key="1">
    <source>
        <dbReference type="EMBL" id="SVC57279.1"/>
    </source>
</evidence>